<feature type="transmembrane region" description="Helical" evidence="5">
    <location>
        <begin position="57"/>
        <end position="73"/>
    </location>
</feature>
<feature type="transmembrane region" description="Helical" evidence="5">
    <location>
        <begin position="360"/>
        <end position="377"/>
    </location>
</feature>
<feature type="domain" description="STAS" evidence="6">
    <location>
        <begin position="468"/>
        <end position="574"/>
    </location>
</feature>
<dbReference type="InterPro" id="IPR001902">
    <property type="entry name" value="SLC26A/SulP_fam"/>
</dbReference>
<dbReference type="EMBL" id="CADIJO010000028">
    <property type="protein sequence ID" value="CAB3736971.1"/>
    <property type="molecule type" value="Genomic_DNA"/>
</dbReference>
<evidence type="ECO:0000256" key="1">
    <source>
        <dbReference type="ARBA" id="ARBA00004141"/>
    </source>
</evidence>
<feature type="transmembrane region" description="Helical" evidence="5">
    <location>
        <begin position="397"/>
        <end position="424"/>
    </location>
</feature>
<proteinExistence type="predicted"/>
<organism evidence="7 8">
    <name type="scientific">Achromobacter deleyi</name>
    <dbReference type="NCBI Taxonomy" id="1353891"/>
    <lineage>
        <taxon>Bacteria</taxon>
        <taxon>Pseudomonadati</taxon>
        <taxon>Pseudomonadota</taxon>
        <taxon>Betaproteobacteria</taxon>
        <taxon>Burkholderiales</taxon>
        <taxon>Alcaligenaceae</taxon>
        <taxon>Achromobacter</taxon>
    </lineage>
</organism>
<comment type="subcellular location">
    <subcellularLocation>
        <location evidence="1">Membrane</location>
        <topology evidence="1">Multi-pass membrane protein</topology>
    </subcellularLocation>
</comment>
<name>A0A6S7AKW7_9BURK</name>
<evidence type="ECO:0000256" key="4">
    <source>
        <dbReference type="ARBA" id="ARBA00023136"/>
    </source>
</evidence>
<feature type="transmembrane region" description="Helical" evidence="5">
    <location>
        <begin position="184"/>
        <end position="202"/>
    </location>
</feature>
<feature type="transmembrane region" description="Helical" evidence="5">
    <location>
        <begin position="335"/>
        <end position="353"/>
    </location>
</feature>
<evidence type="ECO:0000259" key="6">
    <source>
        <dbReference type="PROSITE" id="PS50801"/>
    </source>
</evidence>
<feature type="transmembrane region" description="Helical" evidence="5">
    <location>
        <begin position="30"/>
        <end position="51"/>
    </location>
</feature>
<feature type="transmembrane region" description="Helical" evidence="5">
    <location>
        <begin position="264"/>
        <end position="283"/>
    </location>
</feature>
<dbReference type="RefSeq" id="WP_425486174.1">
    <property type="nucleotide sequence ID" value="NZ_CADIJO010000028.1"/>
</dbReference>
<dbReference type="GO" id="GO:0016020">
    <property type="term" value="C:membrane"/>
    <property type="evidence" value="ECO:0007669"/>
    <property type="project" value="UniProtKB-SubCell"/>
</dbReference>
<keyword evidence="2 5" id="KW-0812">Transmembrane</keyword>
<dbReference type="Pfam" id="PF00916">
    <property type="entry name" value="Sulfate_transp"/>
    <property type="match status" value="1"/>
</dbReference>
<dbReference type="InterPro" id="IPR011547">
    <property type="entry name" value="SLC26A/SulP_dom"/>
</dbReference>
<accession>A0A6S7AKW7</accession>
<reference evidence="7 8" key="1">
    <citation type="submission" date="2020-04" db="EMBL/GenBank/DDBJ databases">
        <authorList>
            <person name="De Canck E."/>
        </authorList>
    </citation>
    <scope>NUCLEOTIDE SEQUENCE [LARGE SCALE GENOMIC DNA]</scope>
    <source>
        <strain evidence="7 8">LMG 3458</strain>
    </source>
</reference>
<dbReference type="Pfam" id="PF01740">
    <property type="entry name" value="STAS"/>
    <property type="match status" value="1"/>
</dbReference>
<evidence type="ECO:0000313" key="8">
    <source>
        <dbReference type="Proteomes" id="UP000494111"/>
    </source>
</evidence>
<keyword evidence="4 5" id="KW-0472">Membrane</keyword>
<evidence type="ECO:0000256" key="2">
    <source>
        <dbReference type="ARBA" id="ARBA00022692"/>
    </source>
</evidence>
<feature type="transmembrane region" description="Helical" evidence="5">
    <location>
        <begin position="85"/>
        <end position="102"/>
    </location>
</feature>
<dbReference type="PROSITE" id="PS50801">
    <property type="entry name" value="STAS"/>
    <property type="match status" value="1"/>
</dbReference>
<feature type="transmembrane region" description="Helical" evidence="5">
    <location>
        <begin position="138"/>
        <end position="156"/>
    </location>
</feature>
<evidence type="ECO:0000256" key="5">
    <source>
        <dbReference type="SAM" id="Phobius"/>
    </source>
</evidence>
<dbReference type="CDD" id="cd07042">
    <property type="entry name" value="STAS_SulP_like_sulfate_transporter"/>
    <property type="match status" value="1"/>
</dbReference>
<dbReference type="AlphaFoldDB" id="A0A6S7AKW7"/>
<dbReference type="PANTHER" id="PTHR11814">
    <property type="entry name" value="SULFATE TRANSPORTER"/>
    <property type="match status" value="1"/>
</dbReference>
<evidence type="ECO:0000256" key="3">
    <source>
        <dbReference type="ARBA" id="ARBA00022989"/>
    </source>
</evidence>
<dbReference type="Gene3D" id="3.30.750.24">
    <property type="entry name" value="STAS domain"/>
    <property type="match status" value="1"/>
</dbReference>
<evidence type="ECO:0000313" key="7">
    <source>
        <dbReference type="EMBL" id="CAB3736971.1"/>
    </source>
</evidence>
<feature type="transmembrane region" description="Helical" evidence="5">
    <location>
        <begin position="304"/>
        <end position="323"/>
    </location>
</feature>
<gene>
    <name evidence="7" type="ORF">LMG3458_05381</name>
</gene>
<feature type="transmembrane region" description="Helical" evidence="5">
    <location>
        <begin position="108"/>
        <end position="126"/>
    </location>
</feature>
<dbReference type="SUPFAM" id="SSF52091">
    <property type="entry name" value="SpoIIaa-like"/>
    <property type="match status" value="1"/>
</dbReference>
<sequence length="603" mass="63343">MGAVGRRAWLTRMFGDWVPEVGAVTLRADLAAGLLGALLVLPQGVAFATLAGLPPQYGLYSAIVPSIVAALFGSSRHVMSGPTNANSLALFAVLTPLAVAGSPGYIELALAVTVLVGLMQWLVGALRLGSLAHFISPSALFGFTSGAALLIAVHALKDALGLPAPASHGAGTLLASVAANADQIQVGAVLVTAVTLVCALLVKRWDKRKPYMLAGLAAGALAAVAFNALTAQHGAAPVPVLGDLAQPWPPFHVPSVDWRALPDLLSLAFALTIVALAQSISIAKAVAARSGQRIDANREFVGQGLSNVVGGFFSCYLSCGSLNRSIPNFEAGARTPLASVFSALLLMALVALTGPLLAQIPHAAIAGLLLLVAWTLLDVPRWRQLIRTQPGESAIAAATLAATVTIRMEVAILLGTVLSLMVYLHRTSRPAMRTMGFDSRGLDRRFVVLEAPRNGAGDASPDTLPECPQLKLLRMEGSVYFGAAAHVAQRLQELRTGPDAPRHLLVMAKSMNFIDLAGAQVWEDELAARRAMGGDLYFHRPRPEVLAMWRRTGFLGRLGADHVFPDKATALHAIYAKLDRGICAGCQAKVFWECQPDSPQSGG</sequence>
<feature type="transmembrane region" description="Helical" evidence="5">
    <location>
        <begin position="211"/>
        <end position="229"/>
    </location>
</feature>
<protein>
    <submittedName>
        <fullName evidence="7">Putative sulfate transporter</fullName>
    </submittedName>
</protein>
<dbReference type="InterPro" id="IPR036513">
    <property type="entry name" value="STAS_dom_sf"/>
</dbReference>
<dbReference type="Proteomes" id="UP000494111">
    <property type="component" value="Unassembled WGS sequence"/>
</dbReference>
<dbReference type="GO" id="GO:0055085">
    <property type="term" value="P:transmembrane transport"/>
    <property type="evidence" value="ECO:0007669"/>
    <property type="project" value="InterPro"/>
</dbReference>
<dbReference type="InterPro" id="IPR002645">
    <property type="entry name" value="STAS_dom"/>
</dbReference>
<keyword evidence="3 5" id="KW-1133">Transmembrane helix</keyword>